<evidence type="ECO:0000256" key="1">
    <source>
        <dbReference type="SAM" id="SignalP"/>
    </source>
</evidence>
<feature type="chain" id="PRO_5046661860" evidence="1">
    <location>
        <begin position="20"/>
        <end position="152"/>
    </location>
</feature>
<evidence type="ECO:0000313" key="3">
    <source>
        <dbReference type="Proteomes" id="UP000755551"/>
    </source>
</evidence>
<keyword evidence="3" id="KW-1185">Reference proteome</keyword>
<evidence type="ECO:0000313" key="2">
    <source>
        <dbReference type="EMBL" id="MBV0934175.1"/>
    </source>
</evidence>
<comment type="caution">
    <text evidence="2">The sequence shown here is derived from an EMBL/GenBank/DDBJ whole genome shotgun (WGS) entry which is preliminary data.</text>
</comment>
<dbReference type="Proteomes" id="UP000755551">
    <property type="component" value="Unassembled WGS sequence"/>
</dbReference>
<feature type="signal peptide" evidence="1">
    <location>
        <begin position="1"/>
        <end position="19"/>
    </location>
</feature>
<dbReference type="InterPro" id="IPR011090">
    <property type="entry name" value="Integr_conj_element_PFL4709"/>
</dbReference>
<reference evidence="2 3" key="1">
    <citation type="submission" date="2021-06" db="EMBL/GenBank/DDBJ databases">
        <title>Bacterium isolated from marine sediment.</title>
        <authorList>
            <person name="Zhu K.-L."/>
            <person name="Du Z.-J."/>
            <person name="Liang Q.-Y."/>
        </authorList>
    </citation>
    <scope>NUCLEOTIDE SEQUENCE [LARGE SCALE GENOMIC DNA]</scope>
    <source>
        <strain evidence="2 3">A346</strain>
    </source>
</reference>
<name>A0ABS6MD07_9GAMM</name>
<proteinExistence type="predicted"/>
<gene>
    <name evidence="2" type="ORF">KTN04_12580</name>
</gene>
<protein>
    <submittedName>
        <fullName evidence="2">DUF1525 domain-containing protein</fullName>
    </submittedName>
</protein>
<sequence length="152" mass="17155">MKRIFTMLLFSSLVSVVSAEEIRSVMVWHDSDLAPVKEDHRFDTDTQVHMFDMALQRTVEGQINEDLKAQGLTFGSDMGSNRDRTKEALRAYMSSEAFEAAGQSLKAFGYGLSAAMQYRIERVPSILLNDRYLVVGVNSLDEAVSIFHREVN</sequence>
<dbReference type="Pfam" id="PF07511">
    <property type="entry name" value="DUF1525"/>
    <property type="match status" value="1"/>
</dbReference>
<organism evidence="2 3">
    <name type="scientific">Marinobacterium weihaiense</name>
    <dbReference type="NCBI Taxonomy" id="2851016"/>
    <lineage>
        <taxon>Bacteria</taxon>
        <taxon>Pseudomonadati</taxon>
        <taxon>Pseudomonadota</taxon>
        <taxon>Gammaproteobacteria</taxon>
        <taxon>Oceanospirillales</taxon>
        <taxon>Oceanospirillaceae</taxon>
        <taxon>Marinobacterium</taxon>
    </lineage>
</organism>
<keyword evidence="1" id="KW-0732">Signal</keyword>
<accession>A0ABS6MD07</accession>
<dbReference type="EMBL" id="JAHQZT010000017">
    <property type="protein sequence ID" value="MBV0934175.1"/>
    <property type="molecule type" value="Genomic_DNA"/>
</dbReference>